<protein>
    <recommendedName>
        <fullName evidence="1">PilZ domain-containing protein</fullName>
    </recommendedName>
</protein>
<feature type="non-terminal residue" evidence="2">
    <location>
        <position position="1"/>
    </location>
</feature>
<evidence type="ECO:0000259" key="1">
    <source>
        <dbReference type="Pfam" id="PF07238"/>
    </source>
</evidence>
<dbReference type="Pfam" id="PF07238">
    <property type="entry name" value="PilZ"/>
    <property type="match status" value="1"/>
</dbReference>
<sequence length="92" mass="10272">NLSEDRRHGRVVPDIRHSQLVLDDGRKYNCKIVDISLSGAAIDMEVRPAVGTPVTLGRMRGQIVRHFEYGIGVEFVSTQQILTVVQQNLDVS</sequence>
<gene>
    <name evidence="2" type="ORF">MNBD_ALPHA11-419</name>
</gene>
<dbReference type="Gene3D" id="2.40.10.220">
    <property type="entry name" value="predicted glycosyltransferase like domains"/>
    <property type="match status" value="1"/>
</dbReference>
<name>A0A3B0UA67_9ZZZZ</name>
<feature type="domain" description="PilZ" evidence="1">
    <location>
        <begin position="5"/>
        <end position="78"/>
    </location>
</feature>
<accession>A0A3B0UA67</accession>
<reference evidence="2" key="1">
    <citation type="submission" date="2018-06" db="EMBL/GenBank/DDBJ databases">
        <authorList>
            <person name="Zhirakovskaya E."/>
        </authorList>
    </citation>
    <scope>NUCLEOTIDE SEQUENCE</scope>
</reference>
<evidence type="ECO:0000313" key="2">
    <source>
        <dbReference type="EMBL" id="VAW21439.1"/>
    </source>
</evidence>
<organism evidence="2">
    <name type="scientific">hydrothermal vent metagenome</name>
    <dbReference type="NCBI Taxonomy" id="652676"/>
    <lineage>
        <taxon>unclassified sequences</taxon>
        <taxon>metagenomes</taxon>
        <taxon>ecological metagenomes</taxon>
    </lineage>
</organism>
<dbReference type="AlphaFoldDB" id="A0A3B0UA67"/>
<proteinExistence type="predicted"/>
<dbReference type="SUPFAM" id="SSF141371">
    <property type="entry name" value="PilZ domain-like"/>
    <property type="match status" value="1"/>
</dbReference>
<dbReference type="InterPro" id="IPR009875">
    <property type="entry name" value="PilZ_domain"/>
</dbReference>
<dbReference type="EMBL" id="UOEQ01000350">
    <property type="protein sequence ID" value="VAW21439.1"/>
    <property type="molecule type" value="Genomic_DNA"/>
</dbReference>
<dbReference type="GO" id="GO:0035438">
    <property type="term" value="F:cyclic-di-GMP binding"/>
    <property type="evidence" value="ECO:0007669"/>
    <property type="project" value="InterPro"/>
</dbReference>